<keyword evidence="2" id="KW-1185">Reference proteome</keyword>
<dbReference type="AlphaFoldDB" id="A0A1M6H0J8"/>
<reference evidence="1 2" key="1">
    <citation type="submission" date="2016-11" db="EMBL/GenBank/DDBJ databases">
        <authorList>
            <person name="Jaros S."/>
            <person name="Januszkiewicz K."/>
            <person name="Wedrychowicz H."/>
        </authorList>
    </citation>
    <scope>NUCLEOTIDE SEQUENCE [LARGE SCALE GENOMIC DNA]</scope>
    <source>
        <strain evidence="1 2">DSM 12906</strain>
    </source>
</reference>
<evidence type="ECO:0000313" key="1">
    <source>
        <dbReference type="EMBL" id="SHJ15634.1"/>
    </source>
</evidence>
<dbReference type="STRING" id="1123357.SAMN02745244_01848"/>
<organism evidence="1 2">
    <name type="scientific">Tessaracoccus bendigoensis DSM 12906</name>
    <dbReference type="NCBI Taxonomy" id="1123357"/>
    <lineage>
        <taxon>Bacteria</taxon>
        <taxon>Bacillati</taxon>
        <taxon>Actinomycetota</taxon>
        <taxon>Actinomycetes</taxon>
        <taxon>Propionibacteriales</taxon>
        <taxon>Propionibacteriaceae</taxon>
        <taxon>Tessaracoccus</taxon>
    </lineage>
</organism>
<protein>
    <recommendedName>
        <fullName evidence="3">Excreted virulence factor EspC, type VII ESX diderm</fullName>
    </recommendedName>
</protein>
<dbReference type="EMBL" id="FQZG01000029">
    <property type="protein sequence ID" value="SHJ15634.1"/>
    <property type="molecule type" value="Genomic_DNA"/>
</dbReference>
<proteinExistence type="predicted"/>
<name>A0A1M6H0J8_9ACTN</name>
<evidence type="ECO:0000313" key="2">
    <source>
        <dbReference type="Proteomes" id="UP000184512"/>
    </source>
</evidence>
<accession>A0A1M6H0J8</accession>
<evidence type="ECO:0008006" key="3">
    <source>
        <dbReference type="Google" id="ProtNLM"/>
    </source>
</evidence>
<dbReference type="Proteomes" id="UP000184512">
    <property type="component" value="Unassembled WGS sequence"/>
</dbReference>
<dbReference type="RefSeq" id="WP_073187405.1">
    <property type="nucleotide sequence ID" value="NZ_FQZG01000029.1"/>
</dbReference>
<gene>
    <name evidence="1" type="ORF">SAMN02745244_01848</name>
</gene>
<sequence>MTDFTVNYAELRGAADDFDAMHGTATTQLTKLDSVGLGQPDFGRIPWLQTRVYEAYAGHTADCSESLTELTQALAAARDGLRQCAEAYEGYDNSAAEALSGFFEGVFG</sequence>
<dbReference type="OrthoDB" id="3730998at2"/>
<dbReference type="Gene3D" id="1.10.287.1060">
    <property type="entry name" value="ESAT-6-like"/>
    <property type="match status" value="1"/>
</dbReference>